<dbReference type="GO" id="GO:0003777">
    <property type="term" value="F:microtubule motor activity"/>
    <property type="evidence" value="ECO:0007669"/>
    <property type="project" value="InterPro"/>
</dbReference>
<dbReference type="InterPro" id="IPR027417">
    <property type="entry name" value="P-loop_NTPase"/>
</dbReference>
<feature type="compositionally biased region" description="Low complexity" evidence="5">
    <location>
        <begin position="822"/>
        <end position="836"/>
    </location>
</feature>
<evidence type="ECO:0000313" key="7">
    <source>
        <dbReference type="EMBL" id="PWV15967.1"/>
    </source>
</evidence>
<dbReference type="EMBL" id="PRFC01000026">
    <property type="protein sequence ID" value="PWV15967.1"/>
    <property type="molecule type" value="Genomic_DNA"/>
</dbReference>
<dbReference type="VEuPathDB" id="TriTrypDB:TcYC6_0047770"/>
<evidence type="ECO:0000256" key="2">
    <source>
        <dbReference type="ARBA" id="ARBA00022840"/>
    </source>
</evidence>
<gene>
    <name evidence="7" type="ORF">C3747_26g213</name>
</gene>
<dbReference type="OMA" id="DFDLWYQ"/>
<evidence type="ECO:0000256" key="4">
    <source>
        <dbReference type="SAM" id="Coils"/>
    </source>
</evidence>
<dbReference type="InterPro" id="IPR001752">
    <property type="entry name" value="Kinesin_motor_dom"/>
</dbReference>
<feature type="region of interest" description="Disordered" evidence="5">
    <location>
        <begin position="799"/>
        <end position="836"/>
    </location>
</feature>
<accession>A0A2V2X548</accession>
<comment type="caution">
    <text evidence="7">The sequence shown here is derived from an EMBL/GenBank/DDBJ whole genome shotgun (WGS) entry which is preliminary data.</text>
</comment>
<dbReference type="VEuPathDB" id="TriTrypDB:TcCL_NonESM02035"/>
<evidence type="ECO:0000259" key="6">
    <source>
        <dbReference type="PROSITE" id="PS50067"/>
    </source>
</evidence>
<dbReference type="VEuPathDB" id="TriTrypDB:TcBrA4_0044000"/>
<dbReference type="PROSITE" id="PS00411">
    <property type="entry name" value="KINESIN_MOTOR_1"/>
    <property type="match status" value="1"/>
</dbReference>
<dbReference type="VEuPathDB" id="TriTrypDB:ECC02_006126"/>
<dbReference type="SMART" id="SM00129">
    <property type="entry name" value="KISc"/>
    <property type="match status" value="1"/>
</dbReference>
<dbReference type="GO" id="GO:0005524">
    <property type="term" value="F:ATP binding"/>
    <property type="evidence" value="ECO:0007669"/>
    <property type="project" value="UniProtKB-UniRule"/>
</dbReference>
<feature type="compositionally biased region" description="Pro residues" evidence="5">
    <location>
        <begin position="905"/>
        <end position="921"/>
    </location>
</feature>
<dbReference type="VEuPathDB" id="TriTrypDB:BCY84_13567"/>
<evidence type="ECO:0000313" key="8">
    <source>
        <dbReference type="Proteomes" id="UP000246078"/>
    </source>
</evidence>
<reference evidence="7 8" key="1">
    <citation type="journal article" date="2018" name="Microb. Genom.">
        <title>Expanding an expanded genome: long-read sequencing of Trypanosoma cruzi.</title>
        <authorList>
            <person name="Berna L."/>
            <person name="Rodriguez M."/>
            <person name="Chiribao M.L."/>
            <person name="Parodi-Talice A."/>
            <person name="Pita S."/>
            <person name="Rijo G."/>
            <person name="Alvarez-Valin F."/>
            <person name="Robello C."/>
        </authorList>
    </citation>
    <scope>NUCLEOTIDE SEQUENCE [LARGE SCALE GENOMIC DNA]</scope>
    <source>
        <strain evidence="7 8">TCC</strain>
    </source>
</reference>
<keyword evidence="2 3" id="KW-0067">ATP-binding</keyword>
<feature type="compositionally biased region" description="Polar residues" evidence="5">
    <location>
        <begin position="799"/>
        <end position="821"/>
    </location>
</feature>
<dbReference type="PANTHER" id="PTHR47968:SF67">
    <property type="entry name" value="KINESIN MOTOR DOMAIN-CONTAINING PROTEIN"/>
    <property type="match status" value="1"/>
</dbReference>
<dbReference type="VEuPathDB" id="TriTrypDB:TcCLB.506793.30"/>
<dbReference type="OrthoDB" id="3176171at2759"/>
<dbReference type="SUPFAM" id="SSF52540">
    <property type="entry name" value="P-loop containing nucleoside triphosphate hydrolases"/>
    <property type="match status" value="1"/>
</dbReference>
<feature type="domain" description="Kinesin motor" evidence="6">
    <location>
        <begin position="6"/>
        <end position="362"/>
    </location>
</feature>
<comment type="similarity">
    <text evidence="3">Belongs to the TRAFAC class myosin-kinesin ATPase superfamily. Kinesin family.</text>
</comment>
<evidence type="ECO:0000256" key="3">
    <source>
        <dbReference type="PROSITE-ProRule" id="PRU00283"/>
    </source>
</evidence>
<protein>
    <submittedName>
        <fullName evidence="7">Putative kinesin</fullName>
    </submittedName>
</protein>
<name>A0A2V2X548_TRYCR</name>
<dbReference type="VEuPathDB" id="TriTrypDB:TcCLB.510611.30"/>
<dbReference type="SMR" id="A0A2V2X548"/>
<feature type="coiled-coil region" evidence="4">
    <location>
        <begin position="659"/>
        <end position="703"/>
    </location>
</feature>
<dbReference type="InterPro" id="IPR027640">
    <property type="entry name" value="Kinesin-like_fam"/>
</dbReference>
<dbReference type="InterPro" id="IPR056524">
    <property type="entry name" value="KIF6/9_C"/>
</dbReference>
<dbReference type="VEuPathDB" id="TriTrypDB:C4B63_56g56"/>
<feature type="compositionally biased region" description="Low complexity" evidence="5">
    <location>
        <begin position="474"/>
        <end position="487"/>
    </location>
</feature>
<dbReference type="VEuPathDB" id="TriTrypDB:C4B63_56g55"/>
<dbReference type="InterPro" id="IPR036961">
    <property type="entry name" value="Kinesin_motor_dom_sf"/>
</dbReference>
<sequence length="1002" mass="111183">MGKAEGIRIFLRIRPAAEGGLSRPPFNNSGGGVEQGTYAVDHTFDLSTVHFHVDRRLETDVVNNTREDYRFTFRRAFEPSATQEEVFNVVAKDCVLAALDGYNSTIFAYGQTGSGKTYSITGGAESYEDRGIIPRALALIYDEVARRQRECTWSIAVSYLQIYNDKGQDLLNHGRDARRLEDLPTVTIHDGDEEEMLLKGLAQHGAPNVQEALNLLFLGDTNRLYCETPMNKTSSRSHCVFTIYLEARAHGSSVVRRSKLNLVDLAGSERVSKSGVSGTVLTEAKHINLSLHYLEQVIMALSEQASGRREHVPFRNSFMTMVLRDSLGGNCRTSMLATAHPAAEHLPETISTCRFAQRVAMIRQDAHINEEVDPQLLVRKLKVELQQLRDQLAFYTKDGGGAPDRELSDDEKQRCQEMVRRYVSETSNDGRIEGFEGDLARIYYCFDVMKRMLTTGGHTAGHRSGLTDGGGGSFSESAGAPLSQQQKQQEEEEEQKRLDVYRARIDALELSLQQKENEMNMLFGVLQKAQRAQFNAETQTGLTAITSFSLSGNNDNTFSNNTSTTNRDSHTSATLQEGNLFSSPIPQQALENGSHGAVGLHRRALHDRLDAAQATAVDEFFRKQAQLNEVYDLSALTDADLLKDRATAFEAFHRSYRHCAEMEGNKRELKQRYDTCKATARQLNDAVDRIKHLKANIQRLRAERALQGVEEVDDAERALLEELTATKAAYNDFATSLRRQKEEIDAMHLFMKRSQEQLTRDFEEWLQIRQQQLAMVRNGGGNGIPKNGSTQLMTTTSASTPIYSSSPASQNLLKHSNSMPIQSSQQQQNQQQQQQSLRLVMSLSNVPSELPPLREEVMSSARGWTGGKWPPTNRATGDSGEANNGGLAPPLLATASMDLLQPHPATAPPSVRPERASPPIPTRRAPLNPISSPSRAPLGTNSWTGRDAFTSSSSSILGQSGSNNEIPNPYAPEHRSTGDAAADKQLAALYRARDSMRQEFKS</sequence>
<dbReference type="GO" id="GO:0007018">
    <property type="term" value="P:microtubule-based movement"/>
    <property type="evidence" value="ECO:0007669"/>
    <property type="project" value="InterPro"/>
</dbReference>
<dbReference type="VEuPathDB" id="TriTrypDB:TcG_06750"/>
<dbReference type="PROSITE" id="PS50067">
    <property type="entry name" value="KINESIN_MOTOR_2"/>
    <property type="match status" value="1"/>
</dbReference>
<dbReference type="Pfam" id="PF00225">
    <property type="entry name" value="Kinesin"/>
    <property type="match status" value="1"/>
</dbReference>
<keyword evidence="3" id="KW-0505">Motor protein</keyword>
<feature type="compositionally biased region" description="Low complexity" evidence="5">
    <location>
        <begin position="951"/>
        <end position="962"/>
    </location>
</feature>
<dbReference type="GO" id="GO:0008017">
    <property type="term" value="F:microtubule binding"/>
    <property type="evidence" value="ECO:0007669"/>
    <property type="project" value="InterPro"/>
</dbReference>
<dbReference type="VEuPathDB" id="TriTrypDB:C3747_26g213"/>
<organism evidence="7 8">
    <name type="scientific">Trypanosoma cruzi</name>
    <dbReference type="NCBI Taxonomy" id="5693"/>
    <lineage>
        <taxon>Eukaryota</taxon>
        <taxon>Discoba</taxon>
        <taxon>Euglenozoa</taxon>
        <taxon>Kinetoplastea</taxon>
        <taxon>Metakinetoplastina</taxon>
        <taxon>Trypanosomatida</taxon>
        <taxon>Trypanosomatidae</taxon>
        <taxon>Trypanosoma</taxon>
        <taxon>Schizotrypanum</taxon>
    </lineage>
</organism>
<keyword evidence="1 3" id="KW-0547">Nucleotide-binding</keyword>
<dbReference type="InterPro" id="IPR019821">
    <property type="entry name" value="Kinesin_motor_CS"/>
</dbReference>
<dbReference type="VEuPathDB" id="TriTrypDB:TCDM_07050"/>
<dbReference type="VEuPathDB" id="TriTrypDB:Tc_MARK_5085"/>
<dbReference type="AlphaFoldDB" id="A0A2V2X548"/>
<dbReference type="VEuPathDB" id="TriTrypDB:TCSYLVIO_001955"/>
<dbReference type="Gene3D" id="3.40.850.10">
    <property type="entry name" value="Kinesin motor domain"/>
    <property type="match status" value="1"/>
</dbReference>
<evidence type="ECO:0000256" key="5">
    <source>
        <dbReference type="SAM" id="MobiDB-lite"/>
    </source>
</evidence>
<proteinExistence type="inferred from homology"/>
<feature type="binding site" evidence="3">
    <location>
        <begin position="110"/>
        <end position="117"/>
    </location>
    <ligand>
        <name>ATP</name>
        <dbReference type="ChEBI" id="CHEBI:30616"/>
    </ligand>
</feature>
<dbReference type="PANTHER" id="PTHR47968">
    <property type="entry name" value="CENTROMERE PROTEIN E"/>
    <property type="match status" value="1"/>
</dbReference>
<dbReference type="PRINTS" id="PR00380">
    <property type="entry name" value="KINESINHEAVY"/>
</dbReference>
<dbReference type="Pfam" id="PF23735">
    <property type="entry name" value="KIF9"/>
    <property type="match status" value="1"/>
</dbReference>
<keyword evidence="4" id="KW-0175">Coiled coil</keyword>
<dbReference type="VEuPathDB" id="TriTrypDB:TCDM_07049"/>
<evidence type="ECO:0000256" key="1">
    <source>
        <dbReference type="ARBA" id="ARBA00022741"/>
    </source>
</evidence>
<feature type="compositionally biased region" description="Polar residues" evidence="5">
    <location>
        <begin position="929"/>
        <end position="944"/>
    </location>
</feature>
<feature type="region of interest" description="Disordered" evidence="5">
    <location>
        <begin position="860"/>
        <end position="983"/>
    </location>
</feature>
<dbReference type="Proteomes" id="UP000246078">
    <property type="component" value="Unassembled WGS sequence"/>
</dbReference>
<feature type="region of interest" description="Disordered" evidence="5">
    <location>
        <begin position="459"/>
        <end position="495"/>
    </location>
</feature>